<feature type="transmembrane region" description="Helical" evidence="1">
    <location>
        <begin position="75"/>
        <end position="93"/>
    </location>
</feature>
<evidence type="ECO:0008006" key="3">
    <source>
        <dbReference type="Google" id="ProtNLM"/>
    </source>
</evidence>
<dbReference type="AlphaFoldDB" id="A0A0F9Q3I2"/>
<feature type="transmembrane region" description="Helical" evidence="1">
    <location>
        <begin position="38"/>
        <end position="55"/>
    </location>
</feature>
<accession>A0A0F9Q3I2</accession>
<dbReference type="EMBL" id="LAZR01001924">
    <property type="protein sequence ID" value="KKN37054.1"/>
    <property type="molecule type" value="Genomic_DNA"/>
</dbReference>
<keyword evidence="1" id="KW-0812">Transmembrane</keyword>
<gene>
    <name evidence="2" type="ORF">LCGC14_0767280</name>
</gene>
<proteinExistence type="predicted"/>
<feature type="transmembrane region" description="Helical" evidence="1">
    <location>
        <begin position="6"/>
        <end position="26"/>
    </location>
</feature>
<reference evidence="2" key="1">
    <citation type="journal article" date="2015" name="Nature">
        <title>Complex archaea that bridge the gap between prokaryotes and eukaryotes.</title>
        <authorList>
            <person name="Spang A."/>
            <person name="Saw J.H."/>
            <person name="Jorgensen S.L."/>
            <person name="Zaremba-Niedzwiedzka K."/>
            <person name="Martijn J."/>
            <person name="Lind A.E."/>
            <person name="van Eijk R."/>
            <person name="Schleper C."/>
            <person name="Guy L."/>
            <person name="Ettema T.J."/>
        </authorList>
    </citation>
    <scope>NUCLEOTIDE SEQUENCE</scope>
</reference>
<evidence type="ECO:0000313" key="2">
    <source>
        <dbReference type="EMBL" id="KKN37054.1"/>
    </source>
</evidence>
<protein>
    <recommendedName>
        <fullName evidence="3">Histidine kinase N-terminal 7TM region domain-containing protein</fullName>
    </recommendedName>
</protein>
<feature type="transmembrane region" description="Helical" evidence="1">
    <location>
        <begin position="153"/>
        <end position="174"/>
    </location>
</feature>
<keyword evidence="1" id="KW-1133">Transmembrane helix</keyword>
<feature type="transmembrane region" description="Helical" evidence="1">
    <location>
        <begin position="105"/>
        <end position="124"/>
    </location>
</feature>
<evidence type="ECO:0000256" key="1">
    <source>
        <dbReference type="SAM" id="Phobius"/>
    </source>
</evidence>
<sequence length="232" mass="25840">MVSFIGWIDGLTATLIILSSVSFGLISLYKSVKLKAKLLSVAGIAMIFVGFLWLGPTVDLFLVLLTRANISPVSTYSILSYLWVAPALVFSIYLGGELIFPKRKWIFVGIFIVLGVIFEFFLWFQTTDSFTWILDNPGEDLIDASFVRTHPTFLMVAVFLVATLVFEGIGFFIKAKQSTGELRKKFFYLGFGFTLFVVCGALDSIIPPGIAIGFVRVVMSTFSIWMYLGLKT</sequence>
<name>A0A0F9Q3I2_9ZZZZ</name>
<organism evidence="2">
    <name type="scientific">marine sediment metagenome</name>
    <dbReference type="NCBI Taxonomy" id="412755"/>
    <lineage>
        <taxon>unclassified sequences</taxon>
        <taxon>metagenomes</taxon>
        <taxon>ecological metagenomes</taxon>
    </lineage>
</organism>
<feature type="transmembrane region" description="Helical" evidence="1">
    <location>
        <begin position="212"/>
        <end position="230"/>
    </location>
</feature>
<feature type="transmembrane region" description="Helical" evidence="1">
    <location>
        <begin position="186"/>
        <end position="206"/>
    </location>
</feature>
<keyword evidence="1" id="KW-0472">Membrane</keyword>
<comment type="caution">
    <text evidence="2">The sequence shown here is derived from an EMBL/GenBank/DDBJ whole genome shotgun (WGS) entry which is preliminary data.</text>
</comment>